<dbReference type="NCBIfam" id="NF009202">
    <property type="entry name" value="PRK12550.1"/>
    <property type="match status" value="1"/>
</dbReference>
<dbReference type="PANTHER" id="PTHR21089">
    <property type="entry name" value="SHIKIMATE DEHYDROGENASE"/>
    <property type="match status" value="1"/>
</dbReference>
<dbReference type="SUPFAM" id="SSF51735">
    <property type="entry name" value="NAD(P)-binding Rossmann-fold domains"/>
    <property type="match status" value="1"/>
</dbReference>
<dbReference type="CDD" id="cd01065">
    <property type="entry name" value="NAD_bind_Shikimate_DH"/>
    <property type="match status" value="1"/>
</dbReference>
<dbReference type="Gene3D" id="3.40.50.720">
    <property type="entry name" value="NAD(P)-binding Rossmann-like Domain"/>
    <property type="match status" value="1"/>
</dbReference>
<evidence type="ECO:0000313" key="2">
    <source>
        <dbReference type="EMBL" id="TWH17909.1"/>
    </source>
</evidence>
<accession>A0A562E7P8</accession>
<evidence type="ECO:0000313" key="3">
    <source>
        <dbReference type="Proteomes" id="UP000317573"/>
    </source>
</evidence>
<proteinExistence type="predicted"/>
<dbReference type="SUPFAM" id="SSF53223">
    <property type="entry name" value="Aminoacid dehydrogenase-like, N-terminal domain"/>
    <property type="match status" value="1"/>
</dbReference>
<dbReference type="InterPro" id="IPR036291">
    <property type="entry name" value="NAD(P)-bd_dom_sf"/>
</dbReference>
<dbReference type="Pfam" id="PF08501">
    <property type="entry name" value="Shikimate_dh_N"/>
    <property type="match status" value="1"/>
</dbReference>
<dbReference type="InterPro" id="IPR046346">
    <property type="entry name" value="Aminoacid_DH-like_N_sf"/>
</dbReference>
<dbReference type="GO" id="GO:0005829">
    <property type="term" value="C:cytosol"/>
    <property type="evidence" value="ECO:0007669"/>
    <property type="project" value="TreeGrafter"/>
</dbReference>
<dbReference type="Gene3D" id="3.40.50.10860">
    <property type="entry name" value="Leucine Dehydrogenase, chain A, domain 1"/>
    <property type="match status" value="1"/>
</dbReference>
<dbReference type="InterPro" id="IPR022893">
    <property type="entry name" value="Shikimate_DH_fam"/>
</dbReference>
<gene>
    <name evidence="2" type="ORF">L618_001700000550</name>
</gene>
<dbReference type="GO" id="GO:0019632">
    <property type="term" value="P:shikimate metabolic process"/>
    <property type="evidence" value="ECO:0007669"/>
    <property type="project" value="TreeGrafter"/>
</dbReference>
<sequence>MLVREHRCFRMRRVYGEEMLERISKDTRLCISMSGRPSNIGTRFHNYLYEELGLDFVYKAFAPANIEDAVAGIRGLGIRGAGVSMPFKEAVLPLVDVLHDSARAIESVNTIVNDDGVLHAYNTDYQAVSDLLVEHGVDSTLPVTVVGSGGMAKAVTAALRHNGFTDGTIVARNEDTGRPLARKYGYEWRADTSDVAPGLIVNATPIGMAGGAESGDLPLPHDFVAAASTVFDVVAVPPDTPLVRFAREHDIPVITGDEVIALQAALQFELYTGVTPTREQVRRASEYSRS</sequence>
<evidence type="ECO:0000259" key="1">
    <source>
        <dbReference type="Pfam" id="PF08501"/>
    </source>
</evidence>
<feature type="domain" description="Shikimate dehydrogenase substrate binding N-terminal" evidence="1">
    <location>
        <begin position="43"/>
        <end position="111"/>
    </location>
</feature>
<protein>
    <submittedName>
        <fullName evidence="2">Shikimate dehydrogenase</fullName>
    </submittedName>
</protein>
<dbReference type="AlphaFoldDB" id="A0A562E7P8"/>
<dbReference type="InterPro" id="IPR013708">
    <property type="entry name" value="Shikimate_DH-bd_N"/>
</dbReference>
<dbReference type="GO" id="GO:0004764">
    <property type="term" value="F:shikimate 3-dehydrogenase (NADP+) activity"/>
    <property type="evidence" value="ECO:0007669"/>
    <property type="project" value="InterPro"/>
</dbReference>
<dbReference type="GO" id="GO:0050661">
    <property type="term" value="F:NADP binding"/>
    <property type="evidence" value="ECO:0007669"/>
    <property type="project" value="TreeGrafter"/>
</dbReference>
<dbReference type="PANTHER" id="PTHR21089:SF9">
    <property type="entry name" value="SHIKIMATE DEHYDROGENASE-LIKE PROTEIN HI_0607"/>
    <property type="match status" value="1"/>
</dbReference>
<dbReference type="EMBL" id="VLJT01000014">
    <property type="protein sequence ID" value="TWH17909.1"/>
    <property type="molecule type" value="Genomic_DNA"/>
</dbReference>
<name>A0A562E7P8_RHORH</name>
<organism evidence="2 3">
    <name type="scientific">Rhodococcus rhodochrous J45</name>
    <dbReference type="NCBI Taxonomy" id="935266"/>
    <lineage>
        <taxon>Bacteria</taxon>
        <taxon>Bacillati</taxon>
        <taxon>Actinomycetota</taxon>
        <taxon>Actinomycetes</taxon>
        <taxon>Mycobacteriales</taxon>
        <taxon>Nocardiaceae</taxon>
        <taxon>Rhodococcus</taxon>
    </lineage>
</organism>
<dbReference type="Proteomes" id="UP000317573">
    <property type="component" value="Unassembled WGS sequence"/>
</dbReference>
<reference evidence="2 3" key="1">
    <citation type="submission" date="2019-07" db="EMBL/GenBank/DDBJ databases">
        <title>Genome sequencing of lignin-degrading bacterial isolates.</title>
        <authorList>
            <person name="Gladden J."/>
        </authorList>
    </citation>
    <scope>NUCLEOTIDE SEQUENCE [LARGE SCALE GENOMIC DNA]</scope>
    <source>
        <strain evidence="2 3">J45</strain>
    </source>
</reference>
<comment type="caution">
    <text evidence="2">The sequence shown here is derived from an EMBL/GenBank/DDBJ whole genome shotgun (WGS) entry which is preliminary data.</text>
</comment>
<dbReference type="GO" id="GO:0009423">
    <property type="term" value="P:chorismate biosynthetic process"/>
    <property type="evidence" value="ECO:0007669"/>
    <property type="project" value="TreeGrafter"/>
</dbReference>